<dbReference type="Gene3D" id="1.10.510.10">
    <property type="entry name" value="Transferase(Phosphotransferase) domain 1"/>
    <property type="match status" value="1"/>
</dbReference>
<dbReference type="Gene3D" id="3.30.200.20">
    <property type="entry name" value="Phosphorylase Kinase, domain 1"/>
    <property type="match status" value="1"/>
</dbReference>
<feature type="compositionally biased region" description="Low complexity" evidence="3">
    <location>
        <begin position="710"/>
        <end position="734"/>
    </location>
</feature>
<organism evidence="5 6">
    <name type="scientific">Diversispora eburnea</name>
    <dbReference type="NCBI Taxonomy" id="1213867"/>
    <lineage>
        <taxon>Eukaryota</taxon>
        <taxon>Fungi</taxon>
        <taxon>Fungi incertae sedis</taxon>
        <taxon>Mucoromycota</taxon>
        <taxon>Glomeromycotina</taxon>
        <taxon>Glomeromycetes</taxon>
        <taxon>Diversisporales</taxon>
        <taxon>Diversisporaceae</taxon>
        <taxon>Diversispora</taxon>
    </lineage>
</organism>
<dbReference type="GO" id="GO:0004672">
    <property type="term" value="F:protein kinase activity"/>
    <property type="evidence" value="ECO:0007669"/>
    <property type="project" value="InterPro"/>
</dbReference>
<comment type="caution">
    <text evidence="5">The sequence shown here is derived from an EMBL/GenBank/DDBJ whole genome shotgun (WGS) entry which is preliminary data.</text>
</comment>
<dbReference type="OrthoDB" id="248923at2759"/>
<evidence type="ECO:0000313" key="6">
    <source>
        <dbReference type="Proteomes" id="UP000789706"/>
    </source>
</evidence>
<evidence type="ECO:0000256" key="1">
    <source>
        <dbReference type="ARBA" id="ARBA00008874"/>
    </source>
</evidence>
<feature type="compositionally biased region" description="Basic and acidic residues" evidence="3">
    <location>
        <begin position="351"/>
        <end position="364"/>
    </location>
</feature>
<feature type="compositionally biased region" description="Polar residues" evidence="3">
    <location>
        <begin position="426"/>
        <end position="441"/>
    </location>
</feature>
<feature type="compositionally biased region" description="Polar residues" evidence="3">
    <location>
        <begin position="491"/>
        <end position="501"/>
    </location>
</feature>
<feature type="region of interest" description="Disordered" evidence="3">
    <location>
        <begin position="316"/>
        <end position="550"/>
    </location>
</feature>
<feature type="compositionally biased region" description="Polar residues" evidence="3">
    <location>
        <begin position="696"/>
        <end position="709"/>
    </location>
</feature>
<keyword evidence="2" id="KW-0547">Nucleotide-binding</keyword>
<dbReference type="InterPro" id="IPR047173">
    <property type="entry name" value="STRAD_A/B-like"/>
</dbReference>
<reference evidence="5" key="1">
    <citation type="submission" date="2021-06" db="EMBL/GenBank/DDBJ databases">
        <authorList>
            <person name="Kallberg Y."/>
            <person name="Tangrot J."/>
            <person name="Rosling A."/>
        </authorList>
    </citation>
    <scope>NUCLEOTIDE SEQUENCE</scope>
    <source>
        <strain evidence="5">AZ414A</strain>
    </source>
</reference>
<evidence type="ECO:0000256" key="2">
    <source>
        <dbReference type="PROSITE-ProRule" id="PRU10141"/>
    </source>
</evidence>
<dbReference type="InterPro" id="IPR011009">
    <property type="entry name" value="Kinase-like_dom_sf"/>
</dbReference>
<dbReference type="PROSITE" id="PS50011">
    <property type="entry name" value="PROTEIN_KINASE_DOM"/>
    <property type="match status" value="1"/>
</dbReference>
<dbReference type="Proteomes" id="UP000789706">
    <property type="component" value="Unassembled WGS sequence"/>
</dbReference>
<evidence type="ECO:0000256" key="3">
    <source>
        <dbReference type="SAM" id="MobiDB-lite"/>
    </source>
</evidence>
<feature type="compositionally biased region" description="Polar residues" evidence="3">
    <location>
        <begin position="520"/>
        <end position="550"/>
    </location>
</feature>
<dbReference type="PROSITE" id="PS00107">
    <property type="entry name" value="PROTEIN_KINASE_ATP"/>
    <property type="match status" value="1"/>
</dbReference>
<feature type="compositionally biased region" description="Low complexity" evidence="3">
    <location>
        <begin position="505"/>
        <end position="516"/>
    </location>
</feature>
<dbReference type="SUPFAM" id="SSF56112">
    <property type="entry name" value="Protein kinase-like (PK-like)"/>
    <property type="match status" value="1"/>
</dbReference>
<proteinExistence type="inferred from homology"/>
<protein>
    <submittedName>
        <fullName evidence="5">4649_t:CDS:1</fullName>
    </submittedName>
</protein>
<dbReference type="GO" id="GO:0043539">
    <property type="term" value="F:protein serine/threonine kinase activator activity"/>
    <property type="evidence" value="ECO:0007669"/>
    <property type="project" value="InterPro"/>
</dbReference>
<dbReference type="Pfam" id="PF00069">
    <property type="entry name" value="Pkinase"/>
    <property type="match status" value="1"/>
</dbReference>
<evidence type="ECO:0000313" key="5">
    <source>
        <dbReference type="EMBL" id="CAG8503703.1"/>
    </source>
</evidence>
<dbReference type="PANTHER" id="PTHR48014:SF21">
    <property type="entry name" value="SERINE_THREONINE-PROTEIN KINASE FRAY2"/>
    <property type="match status" value="1"/>
</dbReference>
<accession>A0A9N8ZQS0</accession>
<name>A0A9N8ZQS0_9GLOM</name>
<comment type="similarity">
    <text evidence="1">Belongs to the protein kinase superfamily. STE Ser/Thr protein kinase family. STE20 subfamily.</text>
</comment>
<dbReference type="PANTHER" id="PTHR48014">
    <property type="entry name" value="SERINE/THREONINE-PROTEIN KINASE FRAY2"/>
    <property type="match status" value="1"/>
</dbReference>
<feature type="compositionally biased region" description="Polar residues" evidence="3">
    <location>
        <begin position="461"/>
        <end position="482"/>
    </location>
</feature>
<feature type="domain" description="Protein kinase" evidence="4">
    <location>
        <begin position="38"/>
        <end position="296"/>
    </location>
</feature>
<feature type="compositionally biased region" description="Basic and acidic residues" evidence="3">
    <location>
        <begin position="374"/>
        <end position="394"/>
    </location>
</feature>
<sequence>MSVSHVARRTTSVSSGSSLMNIQSEDHIFSSNVEDYDININSPIGYGASAIVYGATYKPLSKKVAVKMIDLDHFERNQIDEVRRETQLMSLSKHPNVLRVYGSFVNESKLFIATPYMSAGSCSDIMKTSYPDGFEEAVIATILKQALQGLDYLHKNGHIHRDVKAGNLLVDEDGSVLLADFGVSSSLTENGDRRFRRTFPCWMAPEIMQHAGYDYKADIWSFGITALELATGHAPFAKFPPLKVILVTLSNDPPTLDRDTTKHKYTKSFKEMIDLCLQKDPSKRPTAERLLTHAFFKQAKRKEFLVTKILHHLPPLEERPHKRGQQKPITYTKGDPWDFENCGSGESGEYSENKVPDEIFEKRVGFSLPSDVGEIPKEESKESKEPPKKSRFFFEDSGTNTESSNPQTLPTSNSPSSTTSVASQNLFSQTGLSGPNQNTQDLAEKKGRFVINNPNQRDRAMSQSEIENQRPNLAKENSNENLTENKKSRFEVQSTSQQSLDISKESSLQSPSLSRESPPKENSTNKSTSRFQSDNVDSPTTEKSVNTQKGRFHVSSSVDVTVTAKVDGPISLPGNFGATEITCSPQSTYMGPSPNMSPTTSILRGQGLPTNSNSISSHIAQLLHQNEAQRNVLNELQNLYTSEISGTSSTVGRMTFPPQFLHPQFPALNGNVMIKNTPKEISTHLNSLDRQFQKILNNNNSDPNPVTTGTPSTHISTKTHSSSNNMNNDSKMLH</sequence>
<keyword evidence="2" id="KW-0067">ATP-binding</keyword>
<feature type="compositionally biased region" description="Low complexity" evidence="3">
    <location>
        <begin position="403"/>
        <end position="425"/>
    </location>
</feature>
<dbReference type="AlphaFoldDB" id="A0A9N8ZQS0"/>
<feature type="binding site" evidence="2">
    <location>
        <position position="67"/>
    </location>
    <ligand>
        <name>ATP</name>
        <dbReference type="ChEBI" id="CHEBI:30616"/>
    </ligand>
</feature>
<evidence type="ECO:0000259" key="4">
    <source>
        <dbReference type="PROSITE" id="PS50011"/>
    </source>
</evidence>
<dbReference type="SMART" id="SM00220">
    <property type="entry name" value="S_TKc"/>
    <property type="match status" value="1"/>
</dbReference>
<feature type="region of interest" description="Disordered" evidence="3">
    <location>
        <begin position="696"/>
        <end position="734"/>
    </location>
</feature>
<gene>
    <name evidence="5" type="ORF">DEBURN_LOCUS4810</name>
</gene>
<dbReference type="GO" id="GO:0005524">
    <property type="term" value="F:ATP binding"/>
    <property type="evidence" value="ECO:0007669"/>
    <property type="project" value="UniProtKB-UniRule"/>
</dbReference>
<dbReference type="EMBL" id="CAJVPK010000391">
    <property type="protein sequence ID" value="CAG8503703.1"/>
    <property type="molecule type" value="Genomic_DNA"/>
</dbReference>
<dbReference type="InterPro" id="IPR000719">
    <property type="entry name" value="Prot_kinase_dom"/>
</dbReference>
<dbReference type="InterPro" id="IPR017441">
    <property type="entry name" value="Protein_kinase_ATP_BS"/>
</dbReference>
<keyword evidence="6" id="KW-1185">Reference proteome</keyword>
<dbReference type="FunFam" id="1.10.510.10:FF:000947">
    <property type="entry name" value="serine/threonine-protein kinase OSR1"/>
    <property type="match status" value="1"/>
</dbReference>